<reference evidence="1 2" key="1">
    <citation type="journal article" date="2008" name="Nat. Biotechnol.">
        <title>Genome sequencing and analysis of the filamentous fungus Penicillium chrysogenum.</title>
        <authorList>
            <person name="van den Berg M.A."/>
            <person name="Albang R."/>
            <person name="Albermann K."/>
            <person name="Badger J.H."/>
            <person name="Daran J.-M."/>
            <person name="Driessen A.J.M."/>
            <person name="Garcia-Estrada C."/>
            <person name="Fedorova N.D."/>
            <person name="Harris D.M."/>
            <person name="Heijne W.H.M."/>
            <person name="Joardar V.S."/>
            <person name="Kiel J.A.K.W."/>
            <person name="Kovalchuk A."/>
            <person name="Martin J.F."/>
            <person name="Nierman W.C."/>
            <person name="Nijland J.G."/>
            <person name="Pronk J.T."/>
            <person name="Roubos J.A."/>
            <person name="van der Klei I.J."/>
            <person name="van Peij N.N.M.E."/>
            <person name="Veenhuis M."/>
            <person name="von Doehren H."/>
            <person name="Wagner C."/>
            <person name="Wortman J.R."/>
            <person name="Bovenberg R.A.L."/>
        </authorList>
    </citation>
    <scope>NUCLEOTIDE SEQUENCE [LARGE SCALE GENOMIC DNA]</scope>
    <source>
        <strain evidence="2">ATCC 28089 / DSM 1075 / NRRL 1951 / Wisconsin 54-1255</strain>
    </source>
</reference>
<protein>
    <submittedName>
        <fullName evidence="1">Uncharacterized protein</fullName>
    </submittedName>
</protein>
<dbReference type="VEuPathDB" id="FungiDB:PCH_Pc22g11460"/>
<proteinExistence type="predicted"/>
<dbReference type="HOGENOM" id="CLU_1518384_0_0_1"/>
<sequence>MSAAVSPENGNPYSVVRHGGWIACHHTECPLSLAQVQGQANQACVCRNTQCCQDQDRISTGTEFVPMDPILPYFREELSVSLRAAEKSDDENTRAVYREQSPNTVELGGEDLEYDEGEGELRKGGSDIGPLKGALSRAHLNHFIRGQHSRAGSVHSKAITIRCTTLRRSILRVKVER</sequence>
<name>B6HQA0_PENRW</name>
<accession>B6HQA0</accession>
<gene>
    <name evidence="1" type="ORF">Pc22g11460</name>
    <name evidence="1" type="ORF">PCH_Pc22g11460</name>
</gene>
<evidence type="ECO:0000313" key="1">
    <source>
        <dbReference type="EMBL" id="CAP98434.1"/>
    </source>
</evidence>
<organism evidence="1 2">
    <name type="scientific">Penicillium rubens (strain ATCC 28089 / DSM 1075 / NRRL 1951 / Wisconsin 54-1255)</name>
    <name type="common">Penicillium chrysogenum</name>
    <dbReference type="NCBI Taxonomy" id="500485"/>
    <lineage>
        <taxon>Eukaryota</taxon>
        <taxon>Fungi</taxon>
        <taxon>Dikarya</taxon>
        <taxon>Ascomycota</taxon>
        <taxon>Pezizomycotina</taxon>
        <taxon>Eurotiomycetes</taxon>
        <taxon>Eurotiomycetidae</taxon>
        <taxon>Eurotiales</taxon>
        <taxon>Aspergillaceae</taxon>
        <taxon>Penicillium</taxon>
        <taxon>Penicillium chrysogenum species complex</taxon>
    </lineage>
</organism>
<dbReference type="AlphaFoldDB" id="B6HQA0"/>
<keyword evidence="2" id="KW-1185">Reference proteome</keyword>
<dbReference type="Proteomes" id="UP000000724">
    <property type="component" value="Contig Pc00c22"/>
</dbReference>
<dbReference type="EMBL" id="AM920437">
    <property type="protein sequence ID" value="CAP98434.1"/>
    <property type="molecule type" value="Genomic_DNA"/>
</dbReference>
<evidence type="ECO:0000313" key="2">
    <source>
        <dbReference type="Proteomes" id="UP000000724"/>
    </source>
</evidence>